<proteinExistence type="predicted"/>
<feature type="domain" description="HTH tetR-type" evidence="5">
    <location>
        <begin position="8"/>
        <end position="68"/>
    </location>
</feature>
<dbReference type="InterPro" id="IPR023772">
    <property type="entry name" value="DNA-bd_HTH_TetR-type_CS"/>
</dbReference>
<dbReference type="SUPFAM" id="SSF46689">
    <property type="entry name" value="Homeodomain-like"/>
    <property type="match status" value="1"/>
</dbReference>
<name>A0ABT7A0X9_9ACTN</name>
<dbReference type="PANTHER" id="PTHR30055">
    <property type="entry name" value="HTH-TYPE TRANSCRIPTIONAL REGULATOR RUTR"/>
    <property type="match status" value="1"/>
</dbReference>
<evidence type="ECO:0000313" key="7">
    <source>
        <dbReference type="Proteomes" id="UP001214441"/>
    </source>
</evidence>
<dbReference type="Proteomes" id="UP001214441">
    <property type="component" value="Unassembled WGS sequence"/>
</dbReference>
<keyword evidence="7" id="KW-1185">Reference proteome</keyword>
<feature type="DNA-binding region" description="H-T-H motif" evidence="4">
    <location>
        <begin position="31"/>
        <end position="50"/>
    </location>
</feature>
<keyword evidence="2 4" id="KW-0238">DNA-binding</keyword>
<comment type="caution">
    <text evidence="6">The sequence shown here is derived from an EMBL/GenBank/DDBJ whole genome shotgun (WGS) entry which is preliminary data.</text>
</comment>
<keyword evidence="3" id="KW-0804">Transcription</keyword>
<dbReference type="RefSeq" id="WP_274041413.1">
    <property type="nucleotide sequence ID" value="NZ_JANCPR020000025.1"/>
</dbReference>
<sequence length="219" mass="24259">MAQQQRALLTRQLILSSAAEIFDEKGFDSASIAEILDRSEVTKGALYFHFPSKEALAQAILEKAVTTEGVPPQELKLQELVDIGLLLAHRLPREPVLSAALRLSTDRSARFRFGTRWPDWLQVSTGLLQEAREHGETLPGLDPGEVAYLLLCGWTGTRVVGEGMPDRGSRLTEDVAALHRIMLPGIALPELLPRIEVTVARAKRLHRTWVRKNAAATRS</sequence>
<organism evidence="6 7">
    <name type="scientific">Streptomyces iconiensis</name>
    <dbReference type="NCBI Taxonomy" id="1384038"/>
    <lineage>
        <taxon>Bacteria</taxon>
        <taxon>Bacillati</taxon>
        <taxon>Actinomycetota</taxon>
        <taxon>Actinomycetes</taxon>
        <taxon>Kitasatosporales</taxon>
        <taxon>Streptomycetaceae</taxon>
        <taxon>Streptomyces</taxon>
    </lineage>
</organism>
<dbReference type="InterPro" id="IPR047923">
    <property type="entry name" value="ArpA-like"/>
</dbReference>
<dbReference type="Pfam" id="PF21935">
    <property type="entry name" value="TetR_C_45"/>
    <property type="match status" value="1"/>
</dbReference>
<evidence type="ECO:0000313" key="6">
    <source>
        <dbReference type="EMBL" id="MDJ1134976.1"/>
    </source>
</evidence>
<dbReference type="SUPFAM" id="SSF48498">
    <property type="entry name" value="Tetracyclin repressor-like, C-terminal domain"/>
    <property type="match status" value="1"/>
</dbReference>
<evidence type="ECO:0000259" key="5">
    <source>
        <dbReference type="PROSITE" id="PS50977"/>
    </source>
</evidence>
<dbReference type="InterPro" id="IPR050109">
    <property type="entry name" value="HTH-type_TetR-like_transc_reg"/>
</dbReference>
<dbReference type="EMBL" id="JANCPR020000025">
    <property type="protein sequence ID" value="MDJ1134976.1"/>
    <property type="molecule type" value="Genomic_DNA"/>
</dbReference>
<gene>
    <name evidence="6" type="ORF">NMN56_024055</name>
</gene>
<keyword evidence="1" id="KW-0805">Transcription regulation</keyword>
<dbReference type="PRINTS" id="PR00455">
    <property type="entry name" value="HTHTETR"/>
</dbReference>
<reference evidence="6 7" key="1">
    <citation type="submission" date="2023-05" db="EMBL/GenBank/DDBJ databases">
        <title>Streptantibioticus silvisoli sp. nov., acidotolerant actinomycetes 1 from pine litter.</title>
        <authorList>
            <person name="Swiecimska M."/>
            <person name="Golinska P."/>
            <person name="Sangal V."/>
            <person name="Wachnowicz B."/>
            <person name="Goodfellow M."/>
        </authorList>
    </citation>
    <scope>NUCLEOTIDE SEQUENCE [LARGE SCALE GENOMIC DNA]</scope>
    <source>
        <strain evidence="6 7">DSM 42109</strain>
    </source>
</reference>
<dbReference type="InterPro" id="IPR036271">
    <property type="entry name" value="Tet_transcr_reg_TetR-rel_C_sf"/>
</dbReference>
<evidence type="ECO:0000256" key="1">
    <source>
        <dbReference type="ARBA" id="ARBA00023015"/>
    </source>
</evidence>
<dbReference type="PROSITE" id="PS01081">
    <property type="entry name" value="HTH_TETR_1"/>
    <property type="match status" value="1"/>
</dbReference>
<evidence type="ECO:0000256" key="3">
    <source>
        <dbReference type="ARBA" id="ARBA00023163"/>
    </source>
</evidence>
<evidence type="ECO:0000256" key="2">
    <source>
        <dbReference type="ARBA" id="ARBA00023125"/>
    </source>
</evidence>
<dbReference type="InterPro" id="IPR009057">
    <property type="entry name" value="Homeodomain-like_sf"/>
</dbReference>
<dbReference type="Gene3D" id="1.10.357.10">
    <property type="entry name" value="Tetracycline Repressor, domain 2"/>
    <property type="match status" value="1"/>
</dbReference>
<evidence type="ECO:0000256" key="4">
    <source>
        <dbReference type="PROSITE-ProRule" id="PRU00335"/>
    </source>
</evidence>
<dbReference type="PANTHER" id="PTHR30055:SF234">
    <property type="entry name" value="HTH-TYPE TRANSCRIPTIONAL REGULATOR BETI"/>
    <property type="match status" value="1"/>
</dbReference>
<dbReference type="Pfam" id="PF00440">
    <property type="entry name" value="TetR_N"/>
    <property type="match status" value="1"/>
</dbReference>
<dbReference type="InterPro" id="IPR001647">
    <property type="entry name" value="HTH_TetR"/>
</dbReference>
<dbReference type="NCBIfam" id="NF041196">
    <property type="entry name" value="ScbR_bind_reg"/>
    <property type="match status" value="1"/>
</dbReference>
<accession>A0ABT7A0X9</accession>
<dbReference type="InterPro" id="IPR054126">
    <property type="entry name" value="CprB_TetR_C"/>
</dbReference>
<dbReference type="PROSITE" id="PS50977">
    <property type="entry name" value="HTH_TETR_2"/>
    <property type="match status" value="1"/>
</dbReference>
<protein>
    <submittedName>
        <fullName evidence="6">ScbR family autoregulator-binding transcription factor</fullName>
    </submittedName>
</protein>